<reference evidence="2" key="1">
    <citation type="journal article" date="2014" name="Front. Microbiol.">
        <title>High frequency of phylogenetically diverse reductive dehalogenase-homologous genes in deep subseafloor sedimentary metagenomes.</title>
        <authorList>
            <person name="Kawai M."/>
            <person name="Futagami T."/>
            <person name="Toyoda A."/>
            <person name="Takaki Y."/>
            <person name="Nishi S."/>
            <person name="Hori S."/>
            <person name="Arai W."/>
            <person name="Tsubouchi T."/>
            <person name="Morono Y."/>
            <person name="Uchiyama I."/>
            <person name="Ito T."/>
            <person name="Fujiyama A."/>
            <person name="Inagaki F."/>
            <person name="Takami H."/>
        </authorList>
    </citation>
    <scope>NUCLEOTIDE SEQUENCE</scope>
    <source>
        <strain evidence="2">Expedition CK06-06</strain>
    </source>
</reference>
<feature type="non-terminal residue" evidence="2">
    <location>
        <position position="1"/>
    </location>
</feature>
<comment type="caution">
    <text evidence="2">The sequence shown here is derived from an EMBL/GenBank/DDBJ whole genome shotgun (WGS) entry which is preliminary data.</text>
</comment>
<name>X0VTB1_9ZZZZ</name>
<sequence length="78" mass="8757">KKMMTYSVLALLLGGAALLACSNNKEAESEKGIIEKMTDKAAKEMVDRIRTPIEKARSAKDQQEDRLNDMDESLKEQQ</sequence>
<proteinExistence type="predicted"/>
<feature type="region of interest" description="Disordered" evidence="1">
    <location>
        <begin position="51"/>
        <end position="78"/>
    </location>
</feature>
<gene>
    <name evidence="2" type="ORF">S01H1_57922</name>
</gene>
<accession>X0VTB1</accession>
<evidence type="ECO:0000256" key="1">
    <source>
        <dbReference type="SAM" id="MobiDB-lite"/>
    </source>
</evidence>
<dbReference type="EMBL" id="BARS01037806">
    <property type="protein sequence ID" value="GAG15698.1"/>
    <property type="molecule type" value="Genomic_DNA"/>
</dbReference>
<protein>
    <submittedName>
        <fullName evidence="2">Uncharacterized protein</fullName>
    </submittedName>
</protein>
<evidence type="ECO:0000313" key="2">
    <source>
        <dbReference type="EMBL" id="GAG15698.1"/>
    </source>
</evidence>
<dbReference type="AlphaFoldDB" id="X0VTB1"/>
<organism evidence="2">
    <name type="scientific">marine sediment metagenome</name>
    <dbReference type="NCBI Taxonomy" id="412755"/>
    <lineage>
        <taxon>unclassified sequences</taxon>
        <taxon>metagenomes</taxon>
        <taxon>ecological metagenomes</taxon>
    </lineage>
</organism>